<accession>A0A495J7J0</accession>
<dbReference type="GO" id="GO:0004022">
    <property type="term" value="F:alcohol dehydrogenase (NAD+) activity"/>
    <property type="evidence" value="ECO:0007669"/>
    <property type="project" value="TreeGrafter"/>
</dbReference>
<dbReference type="Pfam" id="PF08240">
    <property type="entry name" value="ADH_N"/>
    <property type="match status" value="1"/>
</dbReference>
<name>A0A495J7J0_9SPHI</name>
<evidence type="ECO:0000313" key="7">
    <source>
        <dbReference type="EMBL" id="RKR84701.1"/>
    </source>
</evidence>
<dbReference type="Proteomes" id="UP000268007">
    <property type="component" value="Unassembled WGS sequence"/>
</dbReference>
<dbReference type="InterPro" id="IPR013154">
    <property type="entry name" value="ADH-like_N"/>
</dbReference>
<dbReference type="GO" id="GO:0005737">
    <property type="term" value="C:cytoplasm"/>
    <property type="evidence" value="ECO:0007669"/>
    <property type="project" value="TreeGrafter"/>
</dbReference>
<sequence>MTSNLSAGSLQQPLPLTMKAMVMEVAGQPLTSKTLPLPVPTAEQVLIKIIACGVCRTDLHIMDSELPDPKLPLIPGHEIIGTVVQTGSGVTHFKTGDLVGVPWVGYTCGHCKYCLRDQENLCENALFTGYTIDGGYAEYTVAFQKYCFHLSAQYGIPAAAPLLCAGLIGYRSYKMIGAHAKQLGFYGFGAAANILIQIALHQGKEIYAFTRDGDTASQAFATRLGATWAGDSSVAPPVRLDAAIIFAPVGNLIPKALKDIDKGCSVVCAGIHMSDIPSFAYDLLWEERVIRSVANLTRKDGEEFFEMASEIKLKTETRFFPLHEANEALAAVRGGKIRGAAVLVM</sequence>
<dbReference type="AlphaFoldDB" id="A0A495J7J0"/>
<dbReference type="Gene3D" id="3.40.50.720">
    <property type="entry name" value="NAD(P)-binding Rossmann-like Domain"/>
    <property type="match status" value="1"/>
</dbReference>
<keyword evidence="8" id="KW-1185">Reference proteome</keyword>
<dbReference type="NCBIfam" id="TIGR02822">
    <property type="entry name" value="adh_fam_2"/>
    <property type="match status" value="1"/>
</dbReference>
<comment type="caution">
    <text evidence="7">The sequence shown here is derived from an EMBL/GenBank/DDBJ whole genome shotgun (WGS) entry which is preliminary data.</text>
</comment>
<dbReference type="InterPro" id="IPR036291">
    <property type="entry name" value="NAD(P)-bd_dom_sf"/>
</dbReference>
<dbReference type="OrthoDB" id="9806940at2"/>
<protein>
    <submittedName>
        <fullName evidence="7">Propanol-preferring alcohol dehydrogenase</fullName>
    </submittedName>
</protein>
<dbReference type="Gene3D" id="3.90.180.10">
    <property type="entry name" value="Medium-chain alcohol dehydrogenases, catalytic domain"/>
    <property type="match status" value="1"/>
</dbReference>
<dbReference type="EMBL" id="RBKU01000001">
    <property type="protein sequence ID" value="RKR84701.1"/>
    <property type="molecule type" value="Genomic_DNA"/>
</dbReference>
<dbReference type="InterPro" id="IPR014187">
    <property type="entry name" value="ADH_Zn_typ-2"/>
</dbReference>
<dbReference type="RefSeq" id="WP_121200506.1">
    <property type="nucleotide sequence ID" value="NZ_RBKU01000001.1"/>
</dbReference>
<dbReference type="InterPro" id="IPR011032">
    <property type="entry name" value="GroES-like_sf"/>
</dbReference>
<organism evidence="7 8">
    <name type="scientific">Mucilaginibacter gracilis</name>
    <dbReference type="NCBI Taxonomy" id="423350"/>
    <lineage>
        <taxon>Bacteria</taxon>
        <taxon>Pseudomonadati</taxon>
        <taxon>Bacteroidota</taxon>
        <taxon>Sphingobacteriia</taxon>
        <taxon>Sphingobacteriales</taxon>
        <taxon>Sphingobacteriaceae</taxon>
        <taxon>Mucilaginibacter</taxon>
    </lineage>
</organism>
<evidence type="ECO:0000256" key="3">
    <source>
        <dbReference type="ARBA" id="ARBA00022723"/>
    </source>
</evidence>
<evidence type="ECO:0000259" key="6">
    <source>
        <dbReference type="Pfam" id="PF08240"/>
    </source>
</evidence>
<reference evidence="7 8" key="1">
    <citation type="submission" date="2018-10" db="EMBL/GenBank/DDBJ databases">
        <title>Genomic Encyclopedia of Archaeal and Bacterial Type Strains, Phase II (KMG-II): from individual species to whole genera.</title>
        <authorList>
            <person name="Goeker M."/>
        </authorList>
    </citation>
    <scope>NUCLEOTIDE SEQUENCE [LARGE SCALE GENOMIC DNA]</scope>
    <source>
        <strain evidence="7 8">DSM 18602</strain>
    </source>
</reference>
<dbReference type="PANTHER" id="PTHR42940">
    <property type="entry name" value="ALCOHOL DEHYDROGENASE 1-RELATED"/>
    <property type="match status" value="1"/>
</dbReference>
<keyword evidence="5" id="KW-0560">Oxidoreductase</keyword>
<keyword evidence="4" id="KW-0862">Zinc</keyword>
<feature type="domain" description="Alcohol dehydrogenase-like N-terminal" evidence="6">
    <location>
        <begin position="42"/>
        <end position="150"/>
    </location>
</feature>
<proteinExistence type="inferred from homology"/>
<gene>
    <name evidence="7" type="ORF">BDD43_4952</name>
</gene>
<comment type="cofactor">
    <cofactor evidence="1">
        <name>Zn(2+)</name>
        <dbReference type="ChEBI" id="CHEBI:29105"/>
    </cofactor>
</comment>
<evidence type="ECO:0000256" key="5">
    <source>
        <dbReference type="ARBA" id="ARBA00023002"/>
    </source>
</evidence>
<comment type="similarity">
    <text evidence="2">Belongs to the zinc-containing alcohol dehydrogenase family.</text>
</comment>
<dbReference type="GO" id="GO:0008270">
    <property type="term" value="F:zinc ion binding"/>
    <property type="evidence" value="ECO:0007669"/>
    <property type="project" value="InterPro"/>
</dbReference>
<evidence type="ECO:0000256" key="1">
    <source>
        <dbReference type="ARBA" id="ARBA00001947"/>
    </source>
</evidence>
<keyword evidence="3" id="KW-0479">Metal-binding</keyword>
<dbReference type="SUPFAM" id="SSF50129">
    <property type="entry name" value="GroES-like"/>
    <property type="match status" value="1"/>
</dbReference>
<evidence type="ECO:0000256" key="4">
    <source>
        <dbReference type="ARBA" id="ARBA00022833"/>
    </source>
</evidence>
<dbReference type="InterPro" id="IPR002328">
    <property type="entry name" value="ADH_Zn_CS"/>
</dbReference>
<evidence type="ECO:0000256" key="2">
    <source>
        <dbReference type="ARBA" id="ARBA00008072"/>
    </source>
</evidence>
<dbReference type="PANTHER" id="PTHR42940:SF8">
    <property type="entry name" value="VACUOLAR PROTEIN SORTING-ASSOCIATED PROTEIN 11"/>
    <property type="match status" value="1"/>
</dbReference>
<dbReference type="CDD" id="cd08298">
    <property type="entry name" value="CAD2"/>
    <property type="match status" value="1"/>
</dbReference>
<dbReference type="SUPFAM" id="SSF51735">
    <property type="entry name" value="NAD(P)-binding Rossmann-fold domains"/>
    <property type="match status" value="1"/>
</dbReference>
<evidence type="ECO:0000313" key="8">
    <source>
        <dbReference type="Proteomes" id="UP000268007"/>
    </source>
</evidence>
<dbReference type="PROSITE" id="PS00059">
    <property type="entry name" value="ADH_ZINC"/>
    <property type="match status" value="1"/>
</dbReference>